<evidence type="ECO:0000259" key="8">
    <source>
        <dbReference type="Pfam" id="PF00685"/>
    </source>
</evidence>
<feature type="signal peptide" evidence="7">
    <location>
        <begin position="1"/>
        <end position="24"/>
    </location>
</feature>
<keyword evidence="10" id="KW-1185">Reference proteome</keyword>
<dbReference type="InterPro" id="IPR027417">
    <property type="entry name" value="P-loop_NTPase"/>
</dbReference>
<dbReference type="GO" id="GO:0008467">
    <property type="term" value="F:[heparan sulfate]-glucosamine 3-sulfotransferase activity"/>
    <property type="evidence" value="ECO:0007669"/>
    <property type="project" value="TreeGrafter"/>
</dbReference>
<reference evidence="9" key="3">
    <citation type="submission" date="2025-09" db="UniProtKB">
        <authorList>
            <consortium name="Ensembl"/>
        </authorList>
    </citation>
    <scope>IDENTIFICATION</scope>
</reference>
<evidence type="ECO:0000256" key="2">
    <source>
        <dbReference type="ARBA" id="ARBA00023180"/>
    </source>
</evidence>
<evidence type="ECO:0000256" key="1">
    <source>
        <dbReference type="ARBA" id="ARBA00022679"/>
    </source>
</evidence>
<evidence type="ECO:0000256" key="3">
    <source>
        <dbReference type="PIRSR" id="PIRSR637359-1"/>
    </source>
</evidence>
<dbReference type="GeneTree" id="ENSGT00940000160449"/>
<dbReference type="EC" id="2.8.2.-" evidence="5"/>
<evidence type="ECO:0000256" key="7">
    <source>
        <dbReference type="SAM" id="SignalP"/>
    </source>
</evidence>
<dbReference type="Proteomes" id="UP000008912">
    <property type="component" value="Unassembled WGS sequence"/>
</dbReference>
<proteinExistence type="inferred from homology"/>
<reference evidence="9 10" key="1">
    <citation type="journal article" date="2010" name="Nature">
        <title>The sequence and de novo assembly of the giant panda genome.</title>
        <authorList>
            <person name="Li R."/>
            <person name="Fan W."/>
            <person name="Tian G."/>
            <person name="Zhu H."/>
            <person name="He L."/>
            <person name="Cai J."/>
            <person name="Huang Q."/>
            <person name="Cai Q."/>
            <person name="Li B."/>
            <person name="Bai Y."/>
            <person name="Zhang Z."/>
            <person name="Zhang Y."/>
            <person name="Wang W."/>
            <person name="Li J."/>
            <person name="Wei F."/>
            <person name="Li H."/>
            <person name="Jian M."/>
            <person name="Li J."/>
            <person name="Zhang Z."/>
            <person name="Nielsen R."/>
            <person name="Li D."/>
            <person name="Gu W."/>
            <person name="Yang Z."/>
            <person name="Xuan Z."/>
            <person name="Ryder O.A."/>
            <person name="Leung F.C."/>
            <person name="Zhou Y."/>
            <person name="Cao J."/>
            <person name="Sun X."/>
            <person name="Fu Y."/>
            <person name="Fang X."/>
            <person name="Guo X."/>
            <person name="Wang B."/>
            <person name="Hou R."/>
            <person name="Shen F."/>
            <person name="Mu B."/>
            <person name="Ni P."/>
            <person name="Lin R."/>
            <person name="Qian W."/>
            <person name="Wang G."/>
            <person name="Yu C."/>
            <person name="Nie W."/>
            <person name="Wang J."/>
            <person name="Wu Z."/>
            <person name="Liang H."/>
            <person name="Min J."/>
            <person name="Wu Q."/>
            <person name="Cheng S."/>
            <person name="Ruan J."/>
            <person name="Wang M."/>
            <person name="Shi Z."/>
            <person name="Wen M."/>
            <person name="Liu B."/>
            <person name="Ren X."/>
            <person name="Zheng H."/>
            <person name="Dong D."/>
            <person name="Cook K."/>
            <person name="Shan G."/>
            <person name="Zhang H."/>
            <person name="Kosiol C."/>
            <person name="Xie X."/>
            <person name="Lu Z."/>
            <person name="Zheng H."/>
            <person name="Li Y."/>
            <person name="Steiner C.C."/>
            <person name="Lam T.T."/>
            <person name="Lin S."/>
            <person name="Zhang Q."/>
            <person name="Li G."/>
            <person name="Tian J."/>
            <person name="Gong T."/>
            <person name="Liu H."/>
            <person name="Zhang D."/>
            <person name="Fang L."/>
            <person name="Ye C."/>
            <person name="Zhang J."/>
            <person name="Hu W."/>
            <person name="Xu A."/>
            <person name="Ren Y."/>
            <person name="Zhang G."/>
            <person name="Bruford M.W."/>
            <person name="Li Q."/>
            <person name="Ma L."/>
            <person name="Guo Y."/>
            <person name="An N."/>
            <person name="Hu Y."/>
            <person name="Zheng Y."/>
            <person name="Shi Y."/>
            <person name="Li Z."/>
            <person name="Liu Q."/>
            <person name="Chen Y."/>
            <person name="Zhao J."/>
            <person name="Qu N."/>
            <person name="Zhao S."/>
            <person name="Tian F."/>
            <person name="Wang X."/>
            <person name="Wang H."/>
            <person name="Xu L."/>
            <person name="Liu X."/>
            <person name="Vinar T."/>
            <person name="Wang Y."/>
            <person name="Lam T.W."/>
            <person name="Yiu S.M."/>
            <person name="Liu S."/>
            <person name="Zhang H."/>
            <person name="Li D."/>
            <person name="Huang Y."/>
            <person name="Wang X."/>
            <person name="Yang G."/>
            <person name="Jiang Z."/>
            <person name="Wang J."/>
            <person name="Qin N."/>
            <person name="Li L."/>
            <person name="Li J."/>
            <person name="Bolund L."/>
            <person name="Kristiansen K."/>
            <person name="Wong G.K."/>
            <person name="Olson M."/>
            <person name="Zhang X."/>
            <person name="Li S."/>
            <person name="Yang H."/>
            <person name="Wang J."/>
            <person name="Wang J."/>
        </authorList>
    </citation>
    <scope>NUCLEOTIDE SEQUENCE [LARGE SCALE GENOMIC DNA]</scope>
</reference>
<accession>A0A7N5JA38</accession>
<name>A0A7N5JA38_AILME</name>
<evidence type="ECO:0000313" key="10">
    <source>
        <dbReference type="Proteomes" id="UP000008912"/>
    </source>
</evidence>
<evidence type="ECO:0000256" key="6">
    <source>
        <dbReference type="SAM" id="MobiDB-lite"/>
    </source>
</evidence>
<keyword evidence="7" id="KW-0732">Signal</keyword>
<organism evidence="9 10">
    <name type="scientific">Ailuropoda melanoleuca</name>
    <name type="common">Giant panda</name>
    <dbReference type="NCBI Taxonomy" id="9646"/>
    <lineage>
        <taxon>Eukaryota</taxon>
        <taxon>Metazoa</taxon>
        <taxon>Chordata</taxon>
        <taxon>Craniata</taxon>
        <taxon>Vertebrata</taxon>
        <taxon>Euteleostomi</taxon>
        <taxon>Mammalia</taxon>
        <taxon>Eutheria</taxon>
        <taxon>Laurasiatheria</taxon>
        <taxon>Carnivora</taxon>
        <taxon>Caniformia</taxon>
        <taxon>Ursidae</taxon>
        <taxon>Ailuropoda</taxon>
    </lineage>
</organism>
<dbReference type="InterPro" id="IPR000863">
    <property type="entry name" value="Sulfotransferase_dom"/>
</dbReference>
<feature type="domain" description="Sulfotransferase" evidence="8">
    <location>
        <begin position="51"/>
        <end position="132"/>
    </location>
</feature>
<sequence length="159" mass="17102">MVSSTAALLLGAVLLVAELQLVPSRPAARGRAGPGQGREGAAPNGSAQQLPQTIIIGVRKGGTRALLEMLSLHPDVAAAENEVHFFDWEEHYSQGLGWYLGQMPFSSPHQLTVEKTPAYFTSPKVPERVHSMNPGIRLLLILPADPVVFAYNQLAPDSK</sequence>
<feature type="binding site" evidence="4">
    <location>
        <begin position="60"/>
        <end position="64"/>
    </location>
    <ligand>
        <name>3'-phosphoadenylyl sulfate</name>
        <dbReference type="ChEBI" id="CHEBI:58339"/>
    </ligand>
</feature>
<feature type="active site" description="For sulfotransferase activity" evidence="3">
    <location>
        <position position="60"/>
    </location>
</feature>
<evidence type="ECO:0000256" key="5">
    <source>
        <dbReference type="RuleBase" id="RU361155"/>
    </source>
</evidence>
<evidence type="ECO:0000256" key="4">
    <source>
        <dbReference type="PIRSR" id="PIRSR637359-2"/>
    </source>
</evidence>
<dbReference type="AlphaFoldDB" id="A0A7N5JA38"/>
<dbReference type="SUPFAM" id="SSF52540">
    <property type="entry name" value="P-loop containing nucleoside triphosphate hydrolases"/>
    <property type="match status" value="1"/>
</dbReference>
<protein>
    <recommendedName>
        <fullName evidence="5">Sulfotransferase</fullName>
        <ecNumber evidence="5">2.8.2.-</ecNumber>
    </recommendedName>
</protein>
<dbReference type="PANTHER" id="PTHR10605">
    <property type="entry name" value="HEPARAN SULFATE SULFOTRANSFERASE"/>
    <property type="match status" value="1"/>
</dbReference>
<dbReference type="InterPro" id="IPR037359">
    <property type="entry name" value="NST/OST"/>
</dbReference>
<dbReference type="Ensembl" id="ENSAMET00000045900.1">
    <property type="protein sequence ID" value="ENSAMEP00000022253.1"/>
    <property type="gene ID" value="ENSAMEG00000024188.1"/>
</dbReference>
<dbReference type="InParanoid" id="A0A7N5JA38"/>
<feature type="region of interest" description="Disordered" evidence="6">
    <location>
        <begin position="26"/>
        <end position="47"/>
    </location>
</feature>
<dbReference type="PANTHER" id="PTHR10605:SF16">
    <property type="entry name" value="HEPARAN SULFATE GLUCOSAMINE 3-O-SULFOTRANSFERASE 1"/>
    <property type="match status" value="1"/>
</dbReference>
<keyword evidence="2" id="KW-0325">Glycoprotein</keyword>
<comment type="similarity">
    <text evidence="5">Belongs to the sulfotransferase 1 family.</text>
</comment>
<evidence type="ECO:0000313" key="9">
    <source>
        <dbReference type="Ensembl" id="ENSAMEP00000022253.1"/>
    </source>
</evidence>
<dbReference type="Pfam" id="PF00685">
    <property type="entry name" value="Sulfotransfer_1"/>
    <property type="match status" value="1"/>
</dbReference>
<reference evidence="9" key="2">
    <citation type="submission" date="2025-08" db="UniProtKB">
        <authorList>
            <consortium name="Ensembl"/>
        </authorList>
    </citation>
    <scope>IDENTIFICATION</scope>
</reference>
<dbReference type="Gene3D" id="3.40.50.300">
    <property type="entry name" value="P-loop containing nucleotide triphosphate hydrolases"/>
    <property type="match status" value="1"/>
</dbReference>
<keyword evidence="1 5" id="KW-0808">Transferase</keyword>
<feature type="chain" id="PRO_5030851122" description="Sulfotransferase" evidence="7">
    <location>
        <begin position="25"/>
        <end position="159"/>
    </location>
</feature>